<sequence length="110" mass="12600">MSGFTKEERSIGWNVLIYFNEDEAKFTGIWQSKDVVRVVDMVHDLELCFVFEAPGPDATVWQPALLRKSINPTGSTLIVLDAQDRRAIPTPASDQEDRYFYVFHSSQCTR</sequence>
<protein>
    <submittedName>
        <fullName evidence="1">Uncharacterized protein</fullName>
    </submittedName>
</protein>
<evidence type="ECO:0000313" key="1">
    <source>
        <dbReference type="EMBL" id="KUI70666.1"/>
    </source>
</evidence>
<name>A0A194W2B4_CYTMA</name>
<dbReference type="EMBL" id="CM003103">
    <property type="protein sequence ID" value="KUI70666.1"/>
    <property type="molecule type" value="Genomic_DNA"/>
</dbReference>
<keyword evidence="2" id="KW-1185">Reference proteome</keyword>
<reference evidence="1" key="1">
    <citation type="submission" date="2014-12" db="EMBL/GenBank/DDBJ databases">
        <title>Genome Sequence of Valsa Canker Pathogens Uncovers a Specific Adaption of Colonization on Woody Bark.</title>
        <authorList>
            <person name="Yin Z."/>
            <person name="Liu H."/>
            <person name="Gao X."/>
            <person name="Li Z."/>
            <person name="Song N."/>
            <person name="Ke X."/>
            <person name="Dai Q."/>
            <person name="Wu Y."/>
            <person name="Sun Y."/>
            <person name="Xu J.-R."/>
            <person name="Kang Z.K."/>
            <person name="Wang L."/>
            <person name="Huang L."/>
        </authorList>
    </citation>
    <scope>NUCLEOTIDE SEQUENCE [LARGE SCALE GENOMIC DNA]</scope>
    <source>
        <strain evidence="1">03-8</strain>
    </source>
</reference>
<dbReference type="AlphaFoldDB" id="A0A194W2B4"/>
<dbReference type="Proteomes" id="UP000078559">
    <property type="component" value="Chromosome 6"/>
</dbReference>
<proteinExistence type="predicted"/>
<gene>
    <name evidence="1" type="ORF">VM1G_06314</name>
</gene>
<evidence type="ECO:0000313" key="2">
    <source>
        <dbReference type="Proteomes" id="UP000078559"/>
    </source>
</evidence>
<organism evidence="1 2">
    <name type="scientific">Cytospora mali</name>
    <name type="common">Apple Valsa canker fungus</name>
    <name type="synonym">Valsa mali</name>
    <dbReference type="NCBI Taxonomy" id="578113"/>
    <lineage>
        <taxon>Eukaryota</taxon>
        <taxon>Fungi</taxon>
        <taxon>Dikarya</taxon>
        <taxon>Ascomycota</taxon>
        <taxon>Pezizomycotina</taxon>
        <taxon>Sordariomycetes</taxon>
        <taxon>Sordariomycetidae</taxon>
        <taxon>Diaporthales</taxon>
        <taxon>Cytosporaceae</taxon>
        <taxon>Cytospora</taxon>
    </lineage>
</organism>
<accession>A0A194W2B4</accession>